<dbReference type="Gene3D" id="3.40.630.30">
    <property type="match status" value="1"/>
</dbReference>
<proteinExistence type="predicted"/>
<name>A0ABR9EFL6_9GAMM</name>
<evidence type="ECO:0000256" key="3">
    <source>
        <dbReference type="ARBA" id="ARBA00022741"/>
    </source>
</evidence>
<evidence type="ECO:0000256" key="4">
    <source>
        <dbReference type="ARBA" id="ARBA00022840"/>
    </source>
</evidence>
<keyword evidence="3" id="KW-0547">Nucleotide-binding</keyword>
<keyword evidence="2" id="KW-0819">tRNA processing</keyword>
<evidence type="ECO:0000256" key="2">
    <source>
        <dbReference type="ARBA" id="ARBA00022694"/>
    </source>
</evidence>
<dbReference type="Pfam" id="PF05127">
    <property type="entry name" value="NAT10_TcmA_helicase"/>
    <property type="match status" value="1"/>
</dbReference>
<gene>
    <name evidence="7" type="primary">tmcA</name>
    <name evidence="7" type="ORF">PAUR_a4336</name>
</gene>
<dbReference type="Pfam" id="PF13718">
    <property type="entry name" value="GNAT_acetyltr_2"/>
    <property type="match status" value="1"/>
</dbReference>
<dbReference type="PROSITE" id="PS51186">
    <property type="entry name" value="GNAT"/>
    <property type="match status" value="1"/>
</dbReference>
<accession>A0ABR9EFL6</accession>
<feature type="domain" description="N-acetyltransferase" evidence="6">
    <location>
        <begin position="349"/>
        <end position="532"/>
    </location>
</feature>
<comment type="caution">
    <text evidence="7">The sequence shown here is derived from an EMBL/GenBank/DDBJ whole genome shotgun (WGS) entry which is preliminary data.</text>
</comment>
<organism evidence="7 8">
    <name type="scientific">Pseudoalteromonas aurantia 208</name>
    <dbReference type="NCBI Taxonomy" id="1314867"/>
    <lineage>
        <taxon>Bacteria</taxon>
        <taxon>Pseudomonadati</taxon>
        <taxon>Pseudomonadota</taxon>
        <taxon>Gammaproteobacteria</taxon>
        <taxon>Alteromonadales</taxon>
        <taxon>Pseudoalteromonadaceae</taxon>
        <taxon>Pseudoalteromonas</taxon>
    </lineage>
</organism>
<dbReference type="PANTHER" id="PTHR10925">
    <property type="entry name" value="N-ACETYLTRANSFERASE 10"/>
    <property type="match status" value="1"/>
</dbReference>
<evidence type="ECO:0000256" key="1">
    <source>
        <dbReference type="ARBA" id="ARBA00022679"/>
    </source>
</evidence>
<dbReference type="EMBL" id="AQGV01000013">
    <property type="protein sequence ID" value="MBE0369766.1"/>
    <property type="molecule type" value="Genomic_DNA"/>
</dbReference>
<dbReference type="Gene3D" id="3.40.50.300">
    <property type="entry name" value="P-loop containing nucleotide triphosphate hydrolases"/>
    <property type="match status" value="1"/>
</dbReference>
<dbReference type="InterPro" id="IPR027417">
    <property type="entry name" value="P-loop_NTPase"/>
</dbReference>
<sequence length="671" mass="75593">MLLLCGDHNWAVAQYQAMFTQFSGSQLLLSKHSDLHSARWPEHLHEILGQEFTVALYDGYAGIIPNKLAAVSGTVKAGGVLVLLLPELTQLNAWSDPAQKTWSSYGTDTSNSLFLQRWQQLIPALPISVLSQTNGATLNIPAAQTPSAQNTLQQSQVVSALHQHLQQKNTMPYLISADRGRGKSSALGLLVANMPEHQFVICAVQYRAVKSCFKHLAIALKIEYFGHEKQLANLHYMPPDQLLQNMPLHDTIILIDEAATLPVPTLMKIEQQAEGCIFASTLAGYEGNGRGYTLKFAQYLASKHPKYQQLSLTQPIRYNSGDPLEHSINRLLALDSQYIEPLHFFHNAVQFIELSPHQLSHNEQLLAQTFALLVIAHYQTSVNDFRQLLDSPSQRLFAIAHDEHIVGVCLVNLEGGLDDTIQQQISCGHRRPQGHLLAQQLFHVQGQTPFLSAKCARIVRIAIAPHLQNKKLGSQLLQFVEQTLEHTVDYFGSSFGCDQPLLRFWQNRGYTLVKLGYKKDKASGLYSAMVIKSQTQLRHEQIRLQAHFQNMLSYQLMNHYCELPSPLVLSIITQWPNKPLPTELKAQLHFIANKNSNLEQYTALIWQVIILRPSLLSDIPRISQQLAISLLLQNNTKEWVQHTLSLRSKKQFNIALQALVKELYARISVKN</sequence>
<evidence type="ECO:0000256" key="5">
    <source>
        <dbReference type="ARBA" id="ARBA00023315"/>
    </source>
</evidence>
<dbReference type="SUPFAM" id="SSF55729">
    <property type="entry name" value="Acyl-CoA N-acyltransferases (Nat)"/>
    <property type="match status" value="1"/>
</dbReference>
<evidence type="ECO:0000259" key="6">
    <source>
        <dbReference type="PROSITE" id="PS51186"/>
    </source>
</evidence>
<dbReference type="PANTHER" id="PTHR10925:SF5">
    <property type="entry name" value="RNA CYTIDINE ACETYLTRANSFERASE"/>
    <property type="match status" value="1"/>
</dbReference>
<dbReference type="InterPro" id="IPR000182">
    <property type="entry name" value="GNAT_dom"/>
</dbReference>
<protein>
    <submittedName>
        <fullName evidence="7">tRNA(Met) cytidine acetyltransferase</fullName>
    </submittedName>
</protein>
<dbReference type="InterPro" id="IPR013562">
    <property type="entry name" value="TmcA/NAT10_N"/>
</dbReference>
<dbReference type="InterPro" id="IPR016181">
    <property type="entry name" value="Acyl_CoA_acyltransferase"/>
</dbReference>
<reference evidence="7 8" key="1">
    <citation type="submission" date="2015-03" db="EMBL/GenBank/DDBJ databases">
        <title>Genome sequence of Pseudoalteromonas aurantia.</title>
        <authorList>
            <person name="Xie B.-B."/>
            <person name="Rong J.-C."/>
            <person name="Qin Q.-L."/>
            <person name="Zhang Y.-Z."/>
        </authorList>
    </citation>
    <scope>NUCLEOTIDE SEQUENCE [LARGE SCALE GENOMIC DNA]</scope>
    <source>
        <strain evidence="7 8">208</strain>
    </source>
</reference>
<dbReference type="Pfam" id="PF08351">
    <property type="entry name" value="TmcA_N"/>
    <property type="match status" value="1"/>
</dbReference>
<dbReference type="Gene3D" id="3.40.50.11040">
    <property type="match status" value="1"/>
</dbReference>
<dbReference type="Proteomes" id="UP000615755">
    <property type="component" value="Unassembled WGS sequence"/>
</dbReference>
<keyword evidence="8" id="KW-1185">Reference proteome</keyword>
<evidence type="ECO:0000313" key="7">
    <source>
        <dbReference type="EMBL" id="MBE0369766.1"/>
    </source>
</evidence>
<dbReference type="InterPro" id="IPR032672">
    <property type="entry name" value="TmcA/NAT10/Kre33"/>
</dbReference>
<evidence type="ECO:0000313" key="8">
    <source>
        <dbReference type="Proteomes" id="UP000615755"/>
    </source>
</evidence>
<keyword evidence="4" id="KW-0067">ATP-binding</keyword>
<keyword evidence="1" id="KW-0808">Transferase</keyword>
<keyword evidence="5" id="KW-0012">Acyltransferase</keyword>
<dbReference type="InterPro" id="IPR007807">
    <property type="entry name" value="TcmA/NAT10_helicase"/>
</dbReference>